<proteinExistence type="predicted"/>
<comment type="caution">
    <text evidence="1">The sequence shown here is derived from an EMBL/GenBank/DDBJ whole genome shotgun (WGS) entry which is preliminary data.</text>
</comment>
<evidence type="ECO:0000313" key="1">
    <source>
        <dbReference type="EMBL" id="VEL25338.1"/>
    </source>
</evidence>
<dbReference type="Proteomes" id="UP000784294">
    <property type="component" value="Unassembled WGS sequence"/>
</dbReference>
<evidence type="ECO:0000313" key="2">
    <source>
        <dbReference type="Proteomes" id="UP000784294"/>
    </source>
</evidence>
<reference evidence="1" key="1">
    <citation type="submission" date="2018-11" db="EMBL/GenBank/DDBJ databases">
        <authorList>
            <consortium name="Pathogen Informatics"/>
        </authorList>
    </citation>
    <scope>NUCLEOTIDE SEQUENCE</scope>
</reference>
<dbReference type="AlphaFoldDB" id="A0A3S5APK5"/>
<name>A0A3S5APK5_9PLAT</name>
<sequence>MEAINREVSVDAPLEQIERAERQLTRLESSMPAKVIGALRCGDSETPSLHHAVPRQRENPHRRCHQSSLYTLFFPILCTCY</sequence>
<protein>
    <submittedName>
        <fullName evidence="1">Uncharacterized protein</fullName>
    </submittedName>
</protein>
<organism evidence="1 2">
    <name type="scientific">Protopolystoma xenopodis</name>
    <dbReference type="NCBI Taxonomy" id="117903"/>
    <lineage>
        <taxon>Eukaryota</taxon>
        <taxon>Metazoa</taxon>
        <taxon>Spiralia</taxon>
        <taxon>Lophotrochozoa</taxon>
        <taxon>Platyhelminthes</taxon>
        <taxon>Monogenea</taxon>
        <taxon>Polyopisthocotylea</taxon>
        <taxon>Polystomatidea</taxon>
        <taxon>Polystomatidae</taxon>
        <taxon>Protopolystoma</taxon>
    </lineage>
</organism>
<gene>
    <name evidence="1" type="ORF">PXEA_LOCUS18778</name>
</gene>
<keyword evidence="2" id="KW-1185">Reference proteome</keyword>
<accession>A0A3S5APK5</accession>
<dbReference type="EMBL" id="CAAALY010073165">
    <property type="protein sequence ID" value="VEL25338.1"/>
    <property type="molecule type" value="Genomic_DNA"/>
</dbReference>